<reference evidence="5" key="1">
    <citation type="submission" date="2019-11" db="EMBL/GenBank/DDBJ databases">
        <title>Characterization of Clostridium perfringens isolates from swine manure treated agricultural soils.</title>
        <authorList>
            <person name="Wushke S.T."/>
        </authorList>
    </citation>
    <scope>NUCLEOTIDE SEQUENCE</scope>
    <source>
        <strain evidence="5">X62</strain>
    </source>
</reference>
<comment type="caution">
    <text evidence="5">The sequence shown here is derived from an EMBL/GenBank/DDBJ whole genome shotgun (WGS) entry which is preliminary data.</text>
</comment>
<organism evidence="5 6">
    <name type="scientific">Clostridium perfringens</name>
    <dbReference type="NCBI Taxonomy" id="1502"/>
    <lineage>
        <taxon>Bacteria</taxon>
        <taxon>Bacillati</taxon>
        <taxon>Bacillota</taxon>
        <taxon>Clostridia</taxon>
        <taxon>Eubacteriales</taxon>
        <taxon>Clostridiaceae</taxon>
        <taxon>Clostridium</taxon>
    </lineage>
</organism>
<dbReference type="GO" id="GO:0005886">
    <property type="term" value="C:plasma membrane"/>
    <property type="evidence" value="ECO:0007669"/>
    <property type="project" value="TreeGrafter"/>
</dbReference>
<keyword evidence="4" id="KW-1133">Transmembrane helix</keyword>
<feature type="transmembrane region" description="Helical" evidence="4">
    <location>
        <begin position="74"/>
        <end position="100"/>
    </location>
</feature>
<feature type="non-terminal residue" evidence="5">
    <location>
        <position position="126"/>
    </location>
</feature>
<feature type="non-terminal residue" evidence="5">
    <location>
        <position position="1"/>
    </location>
</feature>
<protein>
    <recommendedName>
        <fullName evidence="3">Multidrug-efflux transporter</fullName>
    </recommendedName>
</protein>
<dbReference type="EMBL" id="WNUR01001890">
    <property type="protein sequence ID" value="MDZ7543988.1"/>
    <property type="molecule type" value="Genomic_DNA"/>
</dbReference>
<keyword evidence="4" id="KW-0812">Transmembrane</keyword>
<keyword evidence="4" id="KW-0472">Membrane</keyword>
<dbReference type="PANTHER" id="PTHR43298">
    <property type="entry name" value="MULTIDRUG RESISTANCE PROTEIN NORM-RELATED"/>
    <property type="match status" value="1"/>
</dbReference>
<feature type="transmembrane region" description="Helical" evidence="4">
    <location>
        <begin position="7"/>
        <end position="24"/>
    </location>
</feature>
<dbReference type="InterPro" id="IPR050222">
    <property type="entry name" value="MATE_MdtK"/>
</dbReference>
<dbReference type="Proteomes" id="UP001288944">
    <property type="component" value="Unassembled WGS sequence"/>
</dbReference>
<dbReference type="AlphaFoldDB" id="A0AAW9KPV9"/>
<feature type="transmembrane region" description="Helical" evidence="4">
    <location>
        <begin position="30"/>
        <end position="53"/>
    </location>
</feature>
<evidence type="ECO:0000256" key="3">
    <source>
        <dbReference type="ARBA" id="ARBA00031636"/>
    </source>
</evidence>
<accession>A0AAW9KPV9</accession>
<evidence type="ECO:0000256" key="2">
    <source>
        <dbReference type="ARBA" id="ARBA00022448"/>
    </source>
</evidence>
<sequence length="126" mass="13831">PNLSMIAMLLGSFSNIILDYVFIFPLKLGMFGAAFATGLAPIFSLIVLSIHLIKKKNNFKLIKCKINRRYIKNIISLGVPSFITEFSSGIIMLVFNFTILNIAENIGVAAYGIMANLALIVVAIFT</sequence>
<name>A0AAW9KPV9_CLOPF</name>
<evidence type="ECO:0000313" key="5">
    <source>
        <dbReference type="EMBL" id="MDZ7543988.1"/>
    </source>
</evidence>
<comment type="similarity">
    <text evidence="1">Belongs to the multi antimicrobial extrusion (MATE) (TC 2.A.66.1) family.</text>
</comment>
<evidence type="ECO:0000256" key="4">
    <source>
        <dbReference type="SAM" id="Phobius"/>
    </source>
</evidence>
<evidence type="ECO:0000256" key="1">
    <source>
        <dbReference type="ARBA" id="ARBA00010199"/>
    </source>
</evidence>
<evidence type="ECO:0000313" key="6">
    <source>
        <dbReference type="Proteomes" id="UP001288944"/>
    </source>
</evidence>
<keyword evidence="2" id="KW-0813">Transport</keyword>
<dbReference type="PANTHER" id="PTHR43298:SF2">
    <property type="entry name" value="FMN_FAD EXPORTER YEEO-RELATED"/>
    <property type="match status" value="1"/>
</dbReference>
<feature type="transmembrane region" description="Helical" evidence="4">
    <location>
        <begin position="106"/>
        <end position="125"/>
    </location>
</feature>
<gene>
    <name evidence="5" type="ORF">GNF83_23070</name>
</gene>
<proteinExistence type="inferred from homology"/>